<dbReference type="RefSeq" id="XP_033652186.1">
    <property type="nucleotide sequence ID" value="XM_033798736.1"/>
</dbReference>
<dbReference type="InterPro" id="IPR059164">
    <property type="entry name" value="HAT_PRP39_C"/>
</dbReference>
<accession>A0A6A6JED4</accession>
<dbReference type="GeneID" id="54551911"/>
<dbReference type="Pfam" id="PF13181">
    <property type="entry name" value="TPR_8"/>
    <property type="match status" value="1"/>
</dbReference>
<comment type="subcellular location">
    <subcellularLocation>
        <location evidence="1">Nucleus</location>
    </subcellularLocation>
</comment>
<dbReference type="Pfam" id="PF23241">
    <property type="entry name" value="HAT_PRP39_C"/>
    <property type="match status" value="1"/>
</dbReference>
<dbReference type="Gene3D" id="1.25.40.10">
    <property type="entry name" value="Tetratricopeptide repeat domain"/>
    <property type="match status" value="3"/>
</dbReference>
<evidence type="ECO:0000256" key="7">
    <source>
        <dbReference type="PROSITE-ProRule" id="PRU00339"/>
    </source>
</evidence>
<dbReference type="InterPro" id="IPR019734">
    <property type="entry name" value="TPR_rpt"/>
</dbReference>
<feature type="compositionally biased region" description="Basic and acidic residues" evidence="8">
    <location>
        <begin position="11"/>
        <end position="22"/>
    </location>
</feature>
<keyword evidence="11" id="KW-1185">Reference proteome</keyword>
<evidence type="ECO:0000313" key="10">
    <source>
        <dbReference type="EMBL" id="KAF2274647.1"/>
    </source>
</evidence>
<dbReference type="GO" id="GO:0046540">
    <property type="term" value="C:U4/U6 x U5 tri-snRNP complex"/>
    <property type="evidence" value="ECO:0007669"/>
    <property type="project" value="TreeGrafter"/>
</dbReference>
<feature type="compositionally biased region" description="Acidic residues" evidence="8">
    <location>
        <begin position="1"/>
        <end position="10"/>
    </location>
</feature>
<evidence type="ECO:0000259" key="9">
    <source>
        <dbReference type="Pfam" id="PF06424"/>
    </source>
</evidence>
<gene>
    <name evidence="10" type="ORF">EI97DRAFT_434882</name>
</gene>
<dbReference type="EMBL" id="ML986501">
    <property type="protein sequence ID" value="KAF2274647.1"/>
    <property type="molecule type" value="Genomic_DNA"/>
</dbReference>
<keyword evidence="4" id="KW-0677">Repeat</keyword>
<evidence type="ECO:0000256" key="6">
    <source>
        <dbReference type="ARBA" id="ARBA00023242"/>
    </source>
</evidence>
<keyword evidence="5" id="KW-0508">mRNA splicing</keyword>
<dbReference type="InterPro" id="IPR011990">
    <property type="entry name" value="TPR-like_helical_dom_sf"/>
</dbReference>
<dbReference type="SUPFAM" id="SSF48452">
    <property type="entry name" value="TPR-like"/>
    <property type="match status" value="4"/>
</dbReference>
<sequence length="837" mass="94103">MNYDKDDDEADRIYQDVDEKMDKRRRARREAREKKEREEYERNNPKIQQQFADLKRALGSVTEEEWAALPEVGDMTGKAKRAREARLNNARSYAVPDSVISAAAQQGQLETSIPADSGDGTMTNFASIGAAQKSALQVRLDSAAANNSGTQTSVGGTSTSVDPRGYITALEKSQANGMAAPVEDINRARVLLESAVKTNVHNGPGYVALCRLEEVAGKIHTAKKVIQKGCEMCPRSVVVWEEAIRINRDNLHNAKVIAAAGIKQNPKAIKLWIAAIDLEQTVAARKKVTRQALDHNPQSVELWKILINDTEEIENVRMLFAKATETVKLSEELWISYARVSEPEHAQQILNAARKAIPTSWAIWVQACRLQEQLGKVELCDKIMERAVKALIKENAMPKREEWITHAEVCEEEGAIVTAGSIIRATVGWGLDEDDERRDTWLQDAKDSMARGRYGTARAILGYAVSVFSQSTTVWHALADLEKRHGTTEVLLETLERAVNACPNSESLWLLYAREMWQGGRPEDARKVIARSFQQLPGNENLYTRAVDFEVDANEFDQARRFLKIARESAATDRIFMKSAVLERQLGELDTALDLVNQGLQTWPGSWKLHAIKGQLYESMGKLKEAQEAFAVGTRANPKAPVLFVLLARLQERTGAIVKARSTLERGRQNNPKTPQLLVESVRLERRAGNMSAAQKLMALALQECPHSGLLWDEKIMHLESRTQRKPRALEAIKKVENDPQLFVVVARIFWSERRLDKAATWFTKGITLDPDYGDGWVWYYKFLEQHGTEEKRAEVVEKCVMAEPKHGEVWQSVAKDPKFARKGLDVILKEAAKRVE</sequence>
<name>A0A6A6JED4_WESOR</name>
<dbReference type="Pfam" id="PF06424">
    <property type="entry name" value="PRP1_N"/>
    <property type="match status" value="1"/>
</dbReference>
<feature type="compositionally biased region" description="Basic and acidic residues" evidence="8">
    <location>
        <begin position="30"/>
        <end position="44"/>
    </location>
</feature>
<dbReference type="FunFam" id="1.25.40.10:FF:000256">
    <property type="entry name" value="Probable pre-mRNA splicing factor prp1"/>
    <property type="match status" value="1"/>
</dbReference>
<dbReference type="GO" id="GO:0000244">
    <property type="term" value="P:spliceosomal tri-snRNP complex assembly"/>
    <property type="evidence" value="ECO:0007669"/>
    <property type="project" value="TreeGrafter"/>
</dbReference>
<comment type="subunit">
    <text evidence="2">Associated with the spliceosome.</text>
</comment>
<feature type="domain" description="PRP1 splicing factor N-terminal" evidence="9">
    <location>
        <begin position="2"/>
        <end position="78"/>
    </location>
</feature>
<organism evidence="10 11">
    <name type="scientific">Westerdykella ornata</name>
    <dbReference type="NCBI Taxonomy" id="318751"/>
    <lineage>
        <taxon>Eukaryota</taxon>
        <taxon>Fungi</taxon>
        <taxon>Dikarya</taxon>
        <taxon>Ascomycota</taxon>
        <taxon>Pezizomycotina</taxon>
        <taxon>Dothideomycetes</taxon>
        <taxon>Pleosporomycetidae</taxon>
        <taxon>Pleosporales</taxon>
        <taxon>Sporormiaceae</taxon>
        <taxon>Westerdykella</taxon>
    </lineage>
</organism>
<evidence type="ECO:0000256" key="5">
    <source>
        <dbReference type="ARBA" id="ARBA00023187"/>
    </source>
</evidence>
<proteinExistence type="predicted"/>
<dbReference type="InterPro" id="IPR045075">
    <property type="entry name" value="Syf1-like"/>
</dbReference>
<evidence type="ECO:0000313" key="11">
    <source>
        <dbReference type="Proteomes" id="UP000800097"/>
    </source>
</evidence>
<dbReference type="PANTHER" id="PTHR11246:SF1">
    <property type="entry name" value="PRE-MRNA-PROCESSING FACTOR 6"/>
    <property type="match status" value="1"/>
</dbReference>
<feature type="repeat" description="TPR" evidence="7">
    <location>
        <begin position="740"/>
        <end position="773"/>
    </location>
</feature>
<dbReference type="SMART" id="SM00386">
    <property type="entry name" value="HAT"/>
    <property type="match status" value="10"/>
</dbReference>
<dbReference type="OrthoDB" id="440128at2759"/>
<evidence type="ECO:0000256" key="1">
    <source>
        <dbReference type="ARBA" id="ARBA00004123"/>
    </source>
</evidence>
<reference evidence="10" key="1">
    <citation type="journal article" date="2020" name="Stud. Mycol.">
        <title>101 Dothideomycetes genomes: a test case for predicting lifestyles and emergence of pathogens.</title>
        <authorList>
            <person name="Haridas S."/>
            <person name="Albert R."/>
            <person name="Binder M."/>
            <person name="Bloem J."/>
            <person name="Labutti K."/>
            <person name="Salamov A."/>
            <person name="Andreopoulos B."/>
            <person name="Baker S."/>
            <person name="Barry K."/>
            <person name="Bills G."/>
            <person name="Bluhm B."/>
            <person name="Cannon C."/>
            <person name="Castanera R."/>
            <person name="Culley D."/>
            <person name="Daum C."/>
            <person name="Ezra D."/>
            <person name="Gonzalez J."/>
            <person name="Henrissat B."/>
            <person name="Kuo A."/>
            <person name="Liang C."/>
            <person name="Lipzen A."/>
            <person name="Lutzoni F."/>
            <person name="Magnuson J."/>
            <person name="Mondo S."/>
            <person name="Nolan M."/>
            <person name="Ohm R."/>
            <person name="Pangilinan J."/>
            <person name="Park H.-J."/>
            <person name="Ramirez L."/>
            <person name="Alfaro M."/>
            <person name="Sun H."/>
            <person name="Tritt A."/>
            <person name="Yoshinaga Y."/>
            <person name="Zwiers L.-H."/>
            <person name="Turgeon B."/>
            <person name="Goodwin S."/>
            <person name="Spatafora J."/>
            <person name="Crous P."/>
            <person name="Grigoriev I."/>
        </authorList>
    </citation>
    <scope>NUCLEOTIDE SEQUENCE</scope>
    <source>
        <strain evidence="10">CBS 379.55</strain>
    </source>
</reference>
<dbReference type="PROSITE" id="PS50005">
    <property type="entry name" value="TPR"/>
    <property type="match status" value="1"/>
</dbReference>
<keyword evidence="3" id="KW-0507">mRNA processing</keyword>
<evidence type="ECO:0000256" key="4">
    <source>
        <dbReference type="ARBA" id="ARBA00022737"/>
    </source>
</evidence>
<evidence type="ECO:0000256" key="2">
    <source>
        <dbReference type="ARBA" id="ARBA00011524"/>
    </source>
</evidence>
<dbReference type="GO" id="GO:0071013">
    <property type="term" value="C:catalytic step 2 spliceosome"/>
    <property type="evidence" value="ECO:0007669"/>
    <property type="project" value="TreeGrafter"/>
</dbReference>
<protein>
    <submittedName>
        <fullName evidence="10">TPR-like protein</fullName>
    </submittedName>
</protein>
<dbReference type="InterPro" id="IPR003107">
    <property type="entry name" value="HAT"/>
</dbReference>
<evidence type="ECO:0000256" key="8">
    <source>
        <dbReference type="SAM" id="MobiDB-lite"/>
    </source>
</evidence>
<dbReference type="PANTHER" id="PTHR11246">
    <property type="entry name" value="PRE-MRNA SPLICING FACTOR"/>
    <property type="match status" value="1"/>
</dbReference>
<dbReference type="InterPro" id="IPR010491">
    <property type="entry name" value="PRP1_N"/>
</dbReference>
<keyword evidence="6" id="KW-0539">Nucleus</keyword>
<dbReference type="AlphaFoldDB" id="A0A6A6JED4"/>
<dbReference type="Proteomes" id="UP000800097">
    <property type="component" value="Unassembled WGS sequence"/>
</dbReference>
<keyword evidence="7" id="KW-0802">TPR repeat</keyword>
<evidence type="ECO:0000256" key="3">
    <source>
        <dbReference type="ARBA" id="ARBA00022664"/>
    </source>
</evidence>
<feature type="region of interest" description="Disordered" evidence="8">
    <location>
        <begin position="1"/>
        <end position="46"/>
    </location>
</feature>